<keyword evidence="2" id="KW-0378">Hydrolase</keyword>
<dbReference type="InterPro" id="IPR000757">
    <property type="entry name" value="Beta-glucanase-like"/>
</dbReference>
<dbReference type="CDD" id="cd00413">
    <property type="entry name" value="Glyco_hydrolase_16"/>
    <property type="match status" value="1"/>
</dbReference>
<evidence type="ECO:0000259" key="1">
    <source>
        <dbReference type="PROSITE" id="PS51762"/>
    </source>
</evidence>
<protein>
    <submittedName>
        <fullName evidence="2">Glycoside hydrolase family 16 protein</fullName>
    </submittedName>
</protein>
<dbReference type="GO" id="GO:0004553">
    <property type="term" value="F:hydrolase activity, hydrolyzing O-glycosyl compounds"/>
    <property type="evidence" value="ECO:0007669"/>
    <property type="project" value="InterPro"/>
</dbReference>
<organism evidence="2 3">
    <name type="scientific">Pengzhenrongella sicca</name>
    <dbReference type="NCBI Taxonomy" id="2819238"/>
    <lineage>
        <taxon>Bacteria</taxon>
        <taxon>Bacillati</taxon>
        <taxon>Actinomycetota</taxon>
        <taxon>Actinomycetes</taxon>
        <taxon>Micrococcales</taxon>
        <taxon>Pengzhenrongella</taxon>
    </lineage>
</organism>
<dbReference type="PROSITE" id="PS51762">
    <property type="entry name" value="GH16_2"/>
    <property type="match status" value="1"/>
</dbReference>
<dbReference type="Pfam" id="PF00722">
    <property type="entry name" value="Glyco_hydro_16"/>
    <property type="match status" value="1"/>
</dbReference>
<dbReference type="Gene3D" id="2.60.120.200">
    <property type="match status" value="1"/>
</dbReference>
<dbReference type="GO" id="GO:0005975">
    <property type="term" value="P:carbohydrate metabolic process"/>
    <property type="evidence" value="ECO:0007669"/>
    <property type="project" value="InterPro"/>
</dbReference>
<feature type="domain" description="GH16" evidence="1">
    <location>
        <begin position="65"/>
        <end position="267"/>
    </location>
</feature>
<name>A0A8A4Z7G7_9MICO</name>
<dbReference type="Proteomes" id="UP000663937">
    <property type="component" value="Chromosome"/>
</dbReference>
<dbReference type="InterPro" id="IPR013320">
    <property type="entry name" value="ConA-like_dom_sf"/>
</dbReference>
<gene>
    <name evidence="2" type="ORF">J4E96_10080</name>
</gene>
<keyword evidence="3" id="KW-1185">Reference proteome</keyword>
<sequence>MRPVGAPGAPSRLDLERYELEFDENFGGTELNRDHWLPYYLPQWSSRAATEARYDIRAGCLTLRVDADQAPWSPEFDGEVRVSSLQTGLWSGPLGSPNGQHRFRPGLVVREPQAASRLYTPRFGVVEVRAAATDDPDALVALWMIGVEDAPERSAEICVVEVFGADVGPGVAAVGMGIHPFADPTLVDDFSVLAQPIDARELHRYAVRWTPDEVAFYLDRELVRVIGQAPQYPMQLMLNVYDLTGPGHEGRYPKEFVVDYVHGYRPR</sequence>
<dbReference type="KEGG" id="psic:J4E96_10080"/>
<accession>A0A8A4Z7G7</accession>
<dbReference type="EMBL" id="CP071868">
    <property type="protein sequence ID" value="QTE27782.1"/>
    <property type="molecule type" value="Genomic_DNA"/>
</dbReference>
<proteinExistence type="predicted"/>
<dbReference type="AlphaFoldDB" id="A0A8A4Z7G7"/>
<reference evidence="2" key="1">
    <citation type="submission" date="2021-03" db="EMBL/GenBank/DDBJ databases">
        <title>Pengzhenrongella sicca gen. nov., sp. nov., a new member of suborder Micrococcineae isolated from High-Arctic tundra soil.</title>
        <authorList>
            <person name="Peng F."/>
        </authorList>
    </citation>
    <scope>NUCLEOTIDE SEQUENCE</scope>
    <source>
        <strain evidence="2">LRZ-2</strain>
    </source>
</reference>
<evidence type="ECO:0000313" key="2">
    <source>
        <dbReference type="EMBL" id="QTE27782.1"/>
    </source>
</evidence>
<dbReference type="RefSeq" id="WP_227421991.1">
    <property type="nucleotide sequence ID" value="NZ_CP071868.1"/>
</dbReference>
<dbReference type="SUPFAM" id="SSF49899">
    <property type="entry name" value="Concanavalin A-like lectins/glucanases"/>
    <property type="match status" value="1"/>
</dbReference>
<evidence type="ECO:0000313" key="3">
    <source>
        <dbReference type="Proteomes" id="UP000663937"/>
    </source>
</evidence>